<keyword evidence="3" id="KW-1185">Reference proteome</keyword>
<sequence>MNDRMVNLILITAILMLVALLGNMNMLFAISFPVLMFSWMYLGSLKNGSIGRGYRGALISVLVVWLFGFITLNLMNHNAAPASYPGGFPPGTAIMVYIVWFLPLIFGTFRYGYHFDSDCINETELSKIEEIFGKQINL</sequence>
<name>A0A8A0RK90_9FIRM</name>
<proteinExistence type="predicted"/>
<protein>
    <submittedName>
        <fullName evidence="2">Uncharacterized protein</fullName>
    </submittedName>
</protein>
<dbReference type="KEGG" id="kme:H0A61_00370"/>
<evidence type="ECO:0000313" key="2">
    <source>
        <dbReference type="EMBL" id="QSQ08050.1"/>
    </source>
</evidence>
<feature type="transmembrane region" description="Helical" evidence="1">
    <location>
        <begin position="53"/>
        <end position="75"/>
    </location>
</feature>
<dbReference type="Proteomes" id="UP000662904">
    <property type="component" value="Chromosome"/>
</dbReference>
<keyword evidence="1" id="KW-0812">Transmembrane</keyword>
<organism evidence="2 3">
    <name type="scientific">Koleobacter methoxysyntrophicus</name>
    <dbReference type="NCBI Taxonomy" id="2751313"/>
    <lineage>
        <taxon>Bacteria</taxon>
        <taxon>Bacillati</taxon>
        <taxon>Bacillota</taxon>
        <taxon>Clostridia</taxon>
        <taxon>Koleobacterales</taxon>
        <taxon>Koleobacteraceae</taxon>
        <taxon>Koleobacter</taxon>
    </lineage>
</organism>
<reference evidence="2" key="1">
    <citation type="submission" date="2020-07" db="EMBL/GenBank/DDBJ databases">
        <title>Koleobacter methoxysyntrophicus gen. nov., sp. nov., a novel anaerobic bacterium isolated from deep subsurface oil field and proposal of Koleobacterales ord. nov. in the phylum Firmicutes.</title>
        <authorList>
            <person name="Sakamoto S."/>
            <person name="Tamaki H."/>
        </authorList>
    </citation>
    <scope>NUCLEOTIDE SEQUENCE</scope>
    <source>
        <strain evidence="2">NRmbB1</strain>
    </source>
</reference>
<keyword evidence="1" id="KW-1133">Transmembrane helix</keyword>
<keyword evidence="1" id="KW-0472">Membrane</keyword>
<feature type="transmembrane region" description="Helical" evidence="1">
    <location>
        <begin position="87"/>
        <end position="106"/>
    </location>
</feature>
<dbReference type="AlphaFoldDB" id="A0A8A0RK90"/>
<gene>
    <name evidence="2" type="ORF">H0A61_00370</name>
</gene>
<dbReference type="EMBL" id="CP059066">
    <property type="protein sequence ID" value="QSQ08050.1"/>
    <property type="molecule type" value="Genomic_DNA"/>
</dbReference>
<evidence type="ECO:0000313" key="3">
    <source>
        <dbReference type="Proteomes" id="UP000662904"/>
    </source>
</evidence>
<evidence type="ECO:0000256" key="1">
    <source>
        <dbReference type="SAM" id="Phobius"/>
    </source>
</evidence>
<dbReference type="RefSeq" id="WP_206708285.1">
    <property type="nucleotide sequence ID" value="NZ_CP059066.1"/>
</dbReference>
<accession>A0A8A0RK90</accession>